<dbReference type="OrthoDB" id="9784724at2"/>
<dbReference type="AlphaFoldDB" id="A0A437M6Z6"/>
<reference evidence="8 9" key="1">
    <citation type="submission" date="2019-01" db="EMBL/GenBank/DDBJ databases">
        <authorList>
            <person name="Chen W.-M."/>
        </authorList>
    </citation>
    <scope>NUCLEOTIDE SEQUENCE [LARGE SCALE GENOMIC DNA]</scope>
    <source>
        <strain evidence="8 9">CCP-7</strain>
    </source>
</reference>
<dbReference type="RefSeq" id="WP_127742028.1">
    <property type="nucleotide sequence ID" value="NZ_SACN01000001.1"/>
</dbReference>
<dbReference type="PROSITE" id="PS51898">
    <property type="entry name" value="TYR_RECOMBINASE"/>
    <property type="match status" value="1"/>
</dbReference>
<dbReference type="Pfam" id="PF00589">
    <property type="entry name" value="Phage_integrase"/>
    <property type="match status" value="1"/>
</dbReference>
<evidence type="ECO:0000259" key="6">
    <source>
        <dbReference type="PROSITE" id="PS51898"/>
    </source>
</evidence>
<dbReference type="Proteomes" id="UP000282971">
    <property type="component" value="Unassembled WGS sequence"/>
</dbReference>
<evidence type="ECO:0000256" key="2">
    <source>
        <dbReference type="ARBA" id="ARBA00022908"/>
    </source>
</evidence>
<evidence type="ECO:0000256" key="4">
    <source>
        <dbReference type="ARBA" id="ARBA00023172"/>
    </source>
</evidence>
<dbReference type="GO" id="GO:0006310">
    <property type="term" value="P:DNA recombination"/>
    <property type="evidence" value="ECO:0007669"/>
    <property type="project" value="UniProtKB-KW"/>
</dbReference>
<dbReference type="PROSITE" id="PS51900">
    <property type="entry name" value="CB"/>
    <property type="match status" value="1"/>
</dbReference>
<evidence type="ECO:0000313" key="9">
    <source>
        <dbReference type="Proteomes" id="UP000282971"/>
    </source>
</evidence>
<dbReference type="GO" id="GO:0003677">
    <property type="term" value="F:DNA binding"/>
    <property type="evidence" value="ECO:0007669"/>
    <property type="project" value="UniProtKB-UniRule"/>
</dbReference>
<keyword evidence="9" id="KW-1185">Reference proteome</keyword>
<dbReference type="InterPro" id="IPR002104">
    <property type="entry name" value="Integrase_catalytic"/>
</dbReference>
<evidence type="ECO:0000256" key="5">
    <source>
        <dbReference type="PROSITE-ProRule" id="PRU01248"/>
    </source>
</evidence>
<dbReference type="InterPro" id="IPR013762">
    <property type="entry name" value="Integrase-like_cat_sf"/>
</dbReference>
<dbReference type="SUPFAM" id="SSF56349">
    <property type="entry name" value="DNA breaking-rejoining enzymes"/>
    <property type="match status" value="1"/>
</dbReference>
<evidence type="ECO:0000259" key="7">
    <source>
        <dbReference type="PROSITE" id="PS51900"/>
    </source>
</evidence>
<keyword evidence="2" id="KW-0229">DNA integration</keyword>
<evidence type="ECO:0008006" key="10">
    <source>
        <dbReference type="Google" id="ProtNLM"/>
    </source>
</evidence>
<name>A0A437M6Z6_9SPHN</name>
<dbReference type="EMBL" id="SACN01000001">
    <property type="protein sequence ID" value="RVT93429.1"/>
    <property type="molecule type" value="Genomic_DNA"/>
</dbReference>
<comment type="caution">
    <text evidence="8">The sequence shown here is derived from an EMBL/GenBank/DDBJ whole genome shotgun (WGS) entry which is preliminary data.</text>
</comment>
<keyword evidence="4" id="KW-0233">DNA recombination</keyword>
<proteinExistence type="inferred from homology"/>
<dbReference type="GO" id="GO:0015074">
    <property type="term" value="P:DNA integration"/>
    <property type="evidence" value="ECO:0007669"/>
    <property type="project" value="UniProtKB-KW"/>
</dbReference>
<feature type="domain" description="Core-binding (CB)" evidence="7">
    <location>
        <begin position="149"/>
        <end position="261"/>
    </location>
</feature>
<dbReference type="PANTHER" id="PTHR30349:SF41">
    <property type="entry name" value="INTEGRASE_RECOMBINASE PROTEIN MJ0367-RELATED"/>
    <property type="match status" value="1"/>
</dbReference>
<dbReference type="InterPro" id="IPR011010">
    <property type="entry name" value="DNA_brk_join_enz"/>
</dbReference>
<keyword evidence="3 5" id="KW-0238">DNA-binding</keyword>
<sequence length="489" mass="56118">MATLKAHRQRWQAKVRIPIEHRAAYDGREFLYRHLATSDRRVAKVEADAWEATLRLEWQAKVGGLDDKPKGLRQVYNDLRRRAAAGEFRMEIRDEDPVIAGIDYELEKLGDIVGERDYTPTEAARNMALNDARRELHGQRVKKRPELEPTFSEVCDDFMALWRSQRHLKETNTEQQKLATFKLFEGFWGDKPLRGVRQPDASAFHDALRRTDPNWARSPSAKEMTWTMIQREYGNQTKGGLSDATMNRHMATLKGLWDWAARRGHCEGFNPFEGFHRKLRAGVNVDGYVAWETDELNHLFAQPPKRADLRELIVVGMFTGMRLDEIASLKWDQIRTDEGVTYFQVEDAKTPAGNRQVPLHPSLGWLKARKDDAKEERVWPTFNPEGPGKKAGADAGKEFSRFKSARGFKDRRKAFHSFRKNVTRMMERGGVRENEWAQVFGHEKGFTYGRYNADGITLQQKADIIALIAYPAVSIPLVTESPGLGEGHQ</sequence>
<gene>
    <name evidence="8" type="ORF">EOD43_06010</name>
</gene>
<feature type="domain" description="Tyr recombinase" evidence="6">
    <location>
        <begin position="286"/>
        <end position="466"/>
    </location>
</feature>
<comment type="similarity">
    <text evidence="1">Belongs to the 'phage' integrase family.</text>
</comment>
<dbReference type="InterPro" id="IPR010998">
    <property type="entry name" value="Integrase_recombinase_N"/>
</dbReference>
<accession>A0A437M6Z6</accession>
<evidence type="ECO:0000256" key="1">
    <source>
        <dbReference type="ARBA" id="ARBA00008857"/>
    </source>
</evidence>
<protein>
    <recommendedName>
        <fullName evidence="10">Tyr recombinase domain-containing protein</fullName>
    </recommendedName>
</protein>
<dbReference type="PANTHER" id="PTHR30349">
    <property type="entry name" value="PHAGE INTEGRASE-RELATED"/>
    <property type="match status" value="1"/>
</dbReference>
<evidence type="ECO:0000256" key="3">
    <source>
        <dbReference type="ARBA" id="ARBA00023125"/>
    </source>
</evidence>
<organism evidence="8 9">
    <name type="scientific">Sphingomonas crocodyli</name>
    <dbReference type="NCBI Taxonomy" id="1979270"/>
    <lineage>
        <taxon>Bacteria</taxon>
        <taxon>Pseudomonadati</taxon>
        <taxon>Pseudomonadota</taxon>
        <taxon>Alphaproteobacteria</taxon>
        <taxon>Sphingomonadales</taxon>
        <taxon>Sphingomonadaceae</taxon>
        <taxon>Sphingomonas</taxon>
    </lineage>
</organism>
<evidence type="ECO:0000313" key="8">
    <source>
        <dbReference type="EMBL" id="RVT93429.1"/>
    </source>
</evidence>
<dbReference type="Gene3D" id="1.10.443.10">
    <property type="entry name" value="Intergrase catalytic core"/>
    <property type="match status" value="1"/>
</dbReference>
<dbReference type="InterPro" id="IPR050090">
    <property type="entry name" value="Tyrosine_recombinase_XerCD"/>
</dbReference>
<dbReference type="InterPro" id="IPR044068">
    <property type="entry name" value="CB"/>
</dbReference>
<dbReference type="Gene3D" id="1.10.150.130">
    <property type="match status" value="1"/>
</dbReference>